<sequence>MRPSYTMPEEFGRLLYLNTGAKIANDVEGTSSLKAFILALLLPIKIITLAFPKSIDRAVRGADARVHSHTLYENIP</sequence>
<accession>A0A4C1W3Y5</accession>
<evidence type="ECO:0000313" key="1">
    <source>
        <dbReference type="EMBL" id="GBP46038.1"/>
    </source>
</evidence>
<name>A0A4C1W3Y5_EUMVA</name>
<keyword evidence="2" id="KW-1185">Reference proteome</keyword>
<dbReference type="Proteomes" id="UP000299102">
    <property type="component" value="Unassembled WGS sequence"/>
</dbReference>
<protein>
    <submittedName>
        <fullName evidence="1">Uncharacterized protein</fullName>
    </submittedName>
</protein>
<dbReference type="AlphaFoldDB" id="A0A4C1W3Y5"/>
<proteinExistence type="predicted"/>
<reference evidence="1 2" key="1">
    <citation type="journal article" date="2019" name="Commun. Biol.">
        <title>The bagworm genome reveals a unique fibroin gene that provides high tensile strength.</title>
        <authorList>
            <person name="Kono N."/>
            <person name="Nakamura H."/>
            <person name="Ohtoshi R."/>
            <person name="Tomita M."/>
            <person name="Numata K."/>
            <person name="Arakawa K."/>
        </authorList>
    </citation>
    <scope>NUCLEOTIDE SEQUENCE [LARGE SCALE GENOMIC DNA]</scope>
</reference>
<comment type="caution">
    <text evidence="1">The sequence shown here is derived from an EMBL/GenBank/DDBJ whole genome shotgun (WGS) entry which is preliminary data.</text>
</comment>
<evidence type="ECO:0000313" key="2">
    <source>
        <dbReference type="Proteomes" id="UP000299102"/>
    </source>
</evidence>
<dbReference type="EMBL" id="BGZK01000475">
    <property type="protein sequence ID" value="GBP46038.1"/>
    <property type="molecule type" value="Genomic_DNA"/>
</dbReference>
<organism evidence="1 2">
    <name type="scientific">Eumeta variegata</name>
    <name type="common">Bagworm moth</name>
    <name type="synonym">Eumeta japonica</name>
    <dbReference type="NCBI Taxonomy" id="151549"/>
    <lineage>
        <taxon>Eukaryota</taxon>
        <taxon>Metazoa</taxon>
        <taxon>Ecdysozoa</taxon>
        <taxon>Arthropoda</taxon>
        <taxon>Hexapoda</taxon>
        <taxon>Insecta</taxon>
        <taxon>Pterygota</taxon>
        <taxon>Neoptera</taxon>
        <taxon>Endopterygota</taxon>
        <taxon>Lepidoptera</taxon>
        <taxon>Glossata</taxon>
        <taxon>Ditrysia</taxon>
        <taxon>Tineoidea</taxon>
        <taxon>Psychidae</taxon>
        <taxon>Oiketicinae</taxon>
        <taxon>Eumeta</taxon>
    </lineage>
</organism>
<gene>
    <name evidence="1" type="ORF">EVAR_24232_1</name>
</gene>